<evidence type="ECO:0000313" key="2">
    <source>
        <dbReference type="Proteomes" id="UP000091857"/>
    </source>
</evidence>
<proteinExistence type="predicted"/>
<keyword evidence="2" id="KW-1185">Reference proteome</keyword>
<reference evidence="2" key="1">
    <citation type="journal article" date="2016" name="Nat. Biotechnol.">
        <title>Sequencing wild and cultivated cassava and related species reveals extensive interspecific hybridization and genetic diversity.</title>
        <authorList>
            <person name="Bredeson J.V."/>
            <person name="Lyons J.B."/>
            <person name="Prochnik S.E."/>
            <person name="Wu G.A."/>
            <person name="Ha C.M."/>
            <person name="Edsinger-Gonzales E."/>
            <person name="Grimwood J."/>
            <person name="Schmutz J."/>
            <person name="Rabbi I.Y."/>
            <person name="Egesi C."/>
            <person name="Nauluvula P."/>
            <person name="Lebot V."/>
            <person name="Ndunguru J."/>
            <person name="Mkamilo G."/>
            <person name="Bart R.S."/>
            <person name="Setter T.L."/>
            <person name="Gleadow R.M."/>
            <person name="Kulakow P."/>
            <person name="Ferguson M.E."/>
            <person name="Rounsley S."/>
            <person name="Rokhsar D.S."/>
        </authorList>
    </citation>
    <scope>NUCLEOTIDE SEQUENCE [LARGE SCALE GENOMIC DNA]</scope>
    <source>
        <strain evidence="2">cv. AM560-2</strain>
    </source>
</reference>
<name>A0ACB7I7R8_MANES</name>
<sequence length="71" mass="7948">METLAACTYGASRAITEITNRNRLMHFLVGLNVVFGSARDQTLGMDPLPTINKAYSMVVKFESQRDSRSHE</sequence>
<comment type="caution">
    <text evidence="1">The sequence shown here is derived from an EMBL/GenBank/DDBJ whole genome shotgun (WGS) entry which is preliminary data.</text>
</comment>
<dbReference type="Proteomes" id="UP000091857">
    <property type="component" value="Chromosome 2"/>
</dbReference>
<accession>A0ACB7I7R8</accession>
<gene>
    <name evidence="1" type="ORF">MANES_02G152750v8</name>
</gene>
<evidence type="ECO:0000313" key="1">
    <source>
        <dbReference type="EMBL" id="KAG8660381.1"/>
    </source>
</evidence>
<dbReference type="EMBL" id="CM004388">
    <property type="protein sequence ID" value="KAG8660381.1"/>
    <property type="molecule type" value="Genomic_DNA"/>
</dbReference>
<protein>
    <submittedName>
        <fullName evidence="1">Uncharacterized protein</fullName>
    </submittedName>
</protein>
<organism evidence="1 2">
    <name type="scientific">Manihot esculenta</name>
    <name type="common">Cassava</name>
    <name type="synonym">Jatropha manihot</name>
    <dbReference type="NCBI Taxonomy" id="3983"/>
    <lineage>
        <taxon>Eukaryota</taxon>
        <taxon>Viridiplantae</taxon>
        <taxon>Streptophyta</taxon>
        <taxon>Embryophyta</taxon>
        <taxon>Tracheophyta</taxon>
        <taxon>Spermatophyta</taxon>
        <taxon>Magnoliopsida</taxon>
        <taxon>eudicotyledons</taxon>
        <taxon>Gunneridae</taxon>
        <taxon>Pentapetalae</taxon>
        <taxon>rosids</taxon>
        <taxon>fabids</taxon>
        <taxon>Malpighiales</taxon>
        <taxon>Euphorbiaceae</taxon>
        <taxon>Crotonoideae</taxon>
        <taxon>Manihoteae</taxon>
        <taxon>Manihot</taxon>
    </lineage>
</organism>